<dbReference type="RefSeq" id="WP_147648353.1">
    <property type="nucleotide sequence ID" value="NZ_CP042806.1"/>
</dbReference>
<dbReference type="SUPFAM" id="SSF50685">
    <property type="entry name" value="Barwin-like endoglucanases"/>
    <property type="match status" value="1"/>
</dbReference>
<evidence type="ECO:0000256" key="1">
    <source>
        <dbReference type="ARBA" id="ARBA00023239"/>
    </source>
</evidence>
<dbReference type="NCBIfam" id="TIGR00413">
    <property type="entry name" value="rlpA"/>
    <property type="match status" value="1"/>
</dbReference>
<dbReference type="AlphaFoldDB" id="A0A5B9EDH9"/>
<feature type="chain" id="PRO_5023392420" description="Probable endolytic peptidoglycan transglycosylase RlpA" evidence="3">
    <location>
        <begin position="35"/>
        <end position="183"/>
    </location>
</feature>
<gene>
    <name evidence="3" type="primary">rlpA</name>
    <name evidence="7" type="ORF">FTW19_14825</name>
</gene>
<evidence type="ECO:0000256" key="4">
    <source>
        <dbReference type="RuleBase" id="RU003495"/>
    </source>
</evidence>
<dbReference type="GO" id="GO:0000270">
    <property type="term" value="P:peptidoglycan metabolic process"/>
    <property type="evidence" value="ECO:0007669"/>
    <property type="project" value="UniProtKB-UniRule"/>
</dbReference>
<dbReference type="Proteomes" id="UP000321820">
    <property type="component" value="Chromosome"/>
</dbReference>
<dbReference type="InterPro" id="IPR009009">
    <property type="entry name" value="RlpA-like_DPBB"/>
</dbReference>
<comment type="similarity">
    <text evidence="3 4">Belongs to the RlpA family.</text>
</comment>
<comment type="function">
    <text evidence="3">Lytic transglycosylase with a strong preference for naked glycan strands that lack stem peptides.</text>
</comment>
<dbReference type="EMBL" id="CP042806">
    <property type="protein sequence ID" value="QEE29155.1"/>
    <property type="molecule type" value="Genomic_DNA"/>
</dbReference>
<keyword evidence="8" id="KW-1185">Reference proteome</keyword>
<dbReference type="PANTHER" id="PTHR34183:SF1">
    <property type="entry name" value="ENDOLYTIC PEPTIDOGLYCAN TRANSGLYCOSYLASE RLPA"/>
    <property type="match status" value="1"/>
</dbReference>
<feature type="region of interest" description="Disordered" evidence="5">
    <location>
        <begin position="33"/>
        <end position="60"/>
    </location>
</feature>
<accession>A0A5B9EDH9</accession>
<dbReference type="EC" id="4.2.2.-" evidence="3"/>
<feature type="compositionally biased region" description="Basic and acidic residues" evidence="5">
    <location>
        <begin position="43"/>
        <end position="56"/>
    </location>
</feature>
<dbReference type="Gene3D" id="2.40.40.10">
    <property type="entry name" value="RlpA-like domain"/>
    <property type="match status" value="1"/>
</dbReference>
<protein>
    <recommendedName>
        <fullName evidence="3">Probable endolytic peptidoglycan transglycosylase RlpA</fullName>
        <ecNumber evidence="3">4.2.2.-</ecNumber>
    </recommendedName>
</protein>
<feature type="domain" description="RlpA-like protein double-psi beta-barrel" evidence="6">
    <location>
        <begin position="68"/>
        <end position="154"/>
    </location>
</feature>
<evidence type="ECO:0000313" key="7">
    <source>
        <dbReference type="EMBL" id="QEE29155.1"/>
    </source>
</evidence>
<sequence length="183" mass="19884" precursor="true">MQEQFSSRLLNRIPRLLTGVVAFGLGVSATATSAAPTDVPTDLPRDLNKAPNDSKTRKVTSKKPWYQIGKASWYGSEFQGKTTANGESFDMHGLTCAHRTLPLGSWARITNLKTKKSIFVRVNDRGPLLEDRIVDLSYAAARRLGIAGLGKVRIDPVNGSNPDQVRALVAQTASVQPLLLASR</sequence>
<dbReference type="OrthoDB" id="9779128at2"/>
<dbReference type="HAMAP" id="MF_02071">
    <property type="entry name" value="RlpA"/>
    <property type="match status" value="1"/>
</dbReference>
<proteinExistence type="inferred from homology"/>
<dbReference type="InterPro" id="IPR012997">
    <property type="entry name" value="RplA"/>
</dbReference>
<keyword evidence="3" id="KW-0732">Signal</keyword>
<reference evidence="7 8" key="1">
    <citation type="submission" date="2019-08" db="EMBL/GenBank/DDBJ databases">
        <title>Complete genome sequence of Terriglobus albidus strain ORNL.</title>
        <authorList>
            <person name="Podar M."/>
        </authorList>
    </citation>
    <scope>NUCLEOTIDE SEQUENCE [LARGE SCALE GENOMIC DNA]</scope>
    <source>
        <strain evidence="7 8">ORNL</strain>
    </source>
</reference>
<dbReference type="GO" id="GO:0008932">
    <property type="term" value="F:lytic endotransglycosylase activity"/>
    <property type="evidence" value="ECO:0007669"/>
    <property type="project" value="UniProtKB-UniRule"/>
</dbReference>
<keyword evidence="2 3" id="KW-0961">Cell wall biogenesis/degradation</keyword>
<evidence type="ECO:0000256" key="3">
    <source>
        <dbReference type="HAMAP-Rule" id="MF_02071"/>
    </source>
</evidence>
<organism evidence="7 8">
    <name type="scientific">Terriglobus albidus</name>
    <dbReference type="NCBI Taxonomy" id="1592106"/>
    <lineage>
        <taxon>Bacteria</taxon>
        <taxon>Pseudomonadati</taxon>
        <taxon>Acidobacteriota</taxon>
        <taxon>Terriglobia</taxon>
        <taxon>Terriglobales</taxon>
        <taxon>Acidobacteriaceae</taxon>
        <taxon>Terriglobus</taxon>
    </lineage>
</organism>
<dbReference type="GO" id="GO:0071555">
    <property type="term" value="P:cell wall organization"/>
    <property type="evidence" value="ECO:0007669"/>
    <property type="project" value="UniProtKB-KW"/>
</dbReference>
<keyword evidence="1 3" id="KW-0456">Lyase</keyword>
<dbReference type="CDD" id="cd22268">
    <property type="entry name" value="DPBB_RlpA-like"/>
    <property type="match status" value="1"/>
</dbReference>
<evidence type="ECO:0000256" key="2">
    <source>
        <dbReference type="ARBA" id="ARBA00023316"/>
    </source>
</evidence>
<dbReference type="Pfam" id="PF03330">
    <property type="entry name" value="DPBB_1"/>
    <property type="match status" value="1"/>
</dbReference>
<evidence type="ECO:0000259" key="6">
    <source>
        <dbReference type="Pfam" id="PF03330"/>
    </source>
</evidence>
<name>A0A5B9EDH9_9BACT</name>
<dbReference type="KEGG" id="talb:FTW19_14825"/>
<feature type="signal peptide" evidence="3">
    <location>
        <begin position="1"/>
        <end position="34"/>
    </location>
</feature>
<dbReference type="InterPro" id="IPR034718">
    <property type="entry name" value="RlpA"/>
</dbReference>
<dbReference type="InterPro" id="IPR036908">
    <property type="entry name" value="RlpA-like_sf"/>
</dbReference>
<evidence type="ECO:0000256" key="5">
    <source>
        <dbReference type="SAM" id="MobiDB-lite"/>
    </source>
</evidence>
<evidence type="ECO:0000313" key="8">
    <source>
        <dbReference type="Proteomes" id="UP000321820"/>
    </source>
</evidence>
<dbReference type="PANTHER" id="PTHR34183">
    <property type="entry name" value="ENDOLYTIC PEPTIDOGLYCAN TRANSGLYCOSYLASE RLPA"/>
    <property type="match status" value="1"/>
</dbReference>